<accession>A0A8J2VKS5</accession>
<dbReference type="EMBL" id="BMHQ01000018">
    <property type="protein sequence ID" value="GGE28756.1"/>
    <property type="molecule type" value="Genomic_DNA"/>
</dbReference>
<sequence length="126" mass="14195">MKCRFCGEELYCEYEEWIGGHQGCIEEMRYYEELEKEKALRTVTATIVVQGKGSTAWRGNAENAYEKIVEMIESVLNIPGETEIAFFSLVVEDAGGSATGGHPEEILALARLDMQRLGLYQVEQTH</sequence>
<comment type="caution">
    <text evidence="1">The sequence shown here is derived from an EMBL/GenBank/DDBJ whole genome shotgun (WGS) entry which is preliminary data.</text>
</comment>
<evidence type="ECO:0000313" key="2">
    <source>
        <dbReference type="Proteomes" id="UP000625210"/>
    </source>
</evidence>
<keyword evidence="2" id="KW-1185">Reference proteome</keyword>
<gene>
    <name evidence="1" type="ORF">GCM10011571_33600</name>
</gene>
<dbReference type="Proteomes" id="UP000625210">
    <property type="component" value="Unassembled WGS sequence"/>
</dbReference>
<protein>
    <submittedName>
        <fullName evidence="1">Uncharacterized protein</fullName>
    </submittedName>
</protein>
<reference evidence="1" key="1">
    <citation type="journal article" date="2014" name="Int. J. Syst. Evol. Microbiol.">
        <title>Complete genome sequence of Corynebacterium casei LMG S-19264T (=DSM 44701T), isolated from a smear-ripened cheese.</title>
        <authorList>
            <consortium name="US DOE Joint Genome Institute (JGI-PGF)"/>
            <person name="Walter F."/>
            <person name="Albersmeier A."/>
            <person name="Kalinowski J."/>
            <person name="Ruckert C."/>
        </authorList>
    </citation>
    <scope>NUCLEOTIDE SEQUENCE</scope>
    <source>
        <strain evidence="1">CGMCC 1.15179</strain>
    </source>
</reference>
<proteinExistence type="predicted"/>
<evidence type="ECO:0000313" key="1">
    <source>
        <dbReference type="EMBL" id="GGE28756.1"/>
    </source>
</evidence>
<dbReference type="RefSeq" id="WP_188649037.1">
    <property type="nucleotide sequence ID" value="NZ_BMHQ01000018.1"/>
</dbReference>
<name>A0A8J2VKS5_9BACL</name>
<organism evidence="1 2">
    <name type="scientific">Marinithermofilum abyssi</name>
    <dbReference type="NCBI Taxonomy" id="1571185"/>
    <lineage>
        <taxon>Bacteria</taxon>
        <taxon>Bacillati</taxon>
        <taxon>Bacillota</taxon>
        <taxon>Bacilli</taxon>
        <taxon>Bacillales</taxon>
        <taxon>Thermoactinomycetaceae</taxon>
        <taxon>Marinithermofilum</taxon>
    </lineage>
</organism>
<reference evidence="1" key="2">
    <citation type="submission" date="2020-09" db="EMBL/GenBank/DDBJ databases">
        <authorList>
            <person name="Sun Q."/>
            <person name="Zhou Y."/>
        </authorList>
    </citation>
    <scope>NUCLEOTIDE SEQUENCE</scope>
    <source>
        <strain evidence="1">CGMCC 1.15179</strain>
    </source>
</reference>
<dbReference type="AlphaFoldDB" id="A0A8J2VKS5"/>